<evidence type="ECO:0000313" key="1">
    <source>
        <dbReference type="EMBL" id="TZG40656.1"/>
    </source>
</evidence>
<proteinExistence type="predicted"/>
<gene>
    <name evidence="1" type="ORF">FZZ93_05685</name>
</gene>
<reference evidence="1 2" key="1">
    <citation type="submission" date="2019-08" db="EMBL/GenBank/DDBJ databases">
        <title>Draft Genome Sequence of Halomonas eurihalina Isolated from Preserved Hide-surface.</title>
        <authorList>
            <person name="Hussain S.A."/>
            <person name="Xu A."/>
            <person name="Sarker M."/>
            <person name="Sommers C."/>
        </authorList>
    </citation>
    <scope>NUCLEOTIDE SEQUENCE [LARGE SCALE GENOMIC DNA]</scope>
    <source>
        <strain evidence="1 2">MS1</strain>
    </source>
</reference>
<dbReference type="Gene3D" id="1.10.3790.10">
    <property type="entry name" value="NinB"/>
    <property type="match status" value="1"/>
</dbReference>
<organism evidence="1 2">
    <name type="scientific">Halomonas eurihalina</name>
    <dbReference type="NCBI Taxonomy" id="42566"/>
    <lineage>
        <taxon>Bacteria</taxon>
        <taxon>Pseudomonadati</taxon>
        <taxon>Pseudomonadota</taxon>
        <taxon>Gammaproteobacteria</taxon>
        <taxon>Oceanospirillales</taxon>
        <taxon>Halomonadaceae</taxon>
        <taxon>Halomonas</taxon>
    </lineage>
</organism>
<evidence type="ECO:0000313" key="2">
    <source>
        <dbReference type="Proteomes" id="UP000324260"/>
    </source>
</evidence>
<dbReference type="Proteomes" id="UP000324260">
    <property type="component" value="Unassembled WGS sequence"/>
</dbReference>
<dbReference type="EMBL" id="VTPU01000004">
    <property type="protein sequence ID" value="TZG40656.1"/>
    <property type="molecule type" value="Genomic_DNA"/>
</dbReference>
<sequence>MQLVWEMVNKALREGAVEVVLRRPSEIRSLSQNAKLWPMLEDVASQKQLIIDGALVWATREDWKDVFTSALRRHQRMAQGIDGGMVVLGMRTSKMRKQEFSDLIELIYAYGAENGIQWSEKAQAVFDTYREVQEAA</sequence>
<protein>
    <submittedName>
        <fullName evidence="1">Recombination protein NinB</fullName>
    </submittedName>
</protein>
<dbReference type="Pfam" id="PF05772">
    <property type="entry name" value="NinB"/>
    <property type="match status" value="1"/>
</dbReference>
<keyword evidence="2" id="KW-1185">Reference proteome</keyword>
<accession>A0A5D9DA78</accession>
<dbReference type="OrthoDB" id="6064804at2"/>
<dbReference type="SUPFAM" id="SSF103370">
    <property type="entry name" value="NinB"/>
    <property type="match status" value="1"/>
</dbReference>
<comment type="caution">
    <text evidence="1">The sequence shown here is derived from an EMBL/GenBank/DDBJ whole genome shotgun (WGS) entry which is preliminary data.</text>
</comment>
<dbReference type="InterPro" id="IPR036619">
    <property type="entry name" value="NinB_sf"/>
</dbReference>
<dbReference type="InterPro" id="IPR008711">
    <property type="entry name" value="Recombinase_NinB"/>
</dbReference>
<dbReference type="AlphaFoldDB" id="A0A5D9DA78"/>
<name>A0A5D9DA78_HALER</name>